<dbReference type="EMBL" id="JBFTWV010000086">
    <property type="protein sequence ID" value="KAL2788037.1"/>
    <property type="molecule type" value="Genomic_DNA"/>
</dbReference>
<sequence length="255" mass="28204">MAILHLLHHLNHLDRPPFTLIRTDDLRPICDPILWPDSSDIASSIQSPVWPIDVPILLTERVILARICITEKRIKIKPHASVVEGPFVIVLRGRVVIHVQDIDVSNRPLYGVLVRVARRNNRSQTLLVDHQTTSESRVGICAETMGFDPVSVAHEDGFHTRPVEGVFILDNHISKSFCYQASGFTLVFETADCGIVPPLQLGESRAPVLIGCVCRPVDEIPPGPGIVAKCIPREEFDLDVAGVPPGFLFEPFLAV</sequence>
<reference evidence="1 2" key="1">
    <citation type="submission" date="2024-07" db="EMBL/GenBank/DDBJ databases">
        <title>Section-level genome sequencing and comparative genomics of Aspergillus sections Usti and Cavernicolus.</title>
        <authorList>
            <consortium name="Lawrence Berkeley National Laboratory"/>
            <person name="Nybo J.L."/>
            <person name="Vesth T.C."/>
            <person name="Theobald S."/>
            <person name="Frisvad J.C."/>
            <person name="Larsen T.O."/>
            <person name="Kjaerboelling I."/>
            <person name="Rothschild-Mancinelli K."/>
            <person name="Lyhne E.K."/>
            <person name="Kogle M.E."/>
            <person name="Barry K."/>
            <person name="Clum A."/>
            <person name="Na H."/>
            <person name="Ledsgaard L."/>
            <person name="Lin J."/>
            <person name="Lipzen A."/>
            <person name="Kuo A."/>
            <person name="Riley R."/>
            <person name="Mondo S."/>
            <person name="Labutti K."/>
            <person name="Haridas S."/>
            <person name="Pangalinan J."/>
            <person name="Salamov A.A."/>
            <person name="Simmons B.A."/>
            <person name="Magnuson J.K."/>
            <person name="Chen J."/>
            <person name="Drula E."/>
            <person name="Henrissat B."/>
            <person name="Wiebenga A."/>
            <person name="Lubbers R.J."/>
            <person name="Gomes A.C."/>
            <person name="Makela M.R."/>
            <person name="Stajich J."/>
            <person name="Grigoriev I.V."/>
            <person name="Mortensen U.H."/>
            <person name="De Vries R.P."/>
            <person name="Baker S.E."/>
            <person name="Andersen M.R."/>
        </authorList>
    </citation>
    <scope>NUCLEOTIDE SEQUENCE [LARGE SCALE GENOMIC DNA]</scope>
    <source>
        <strain evidence="1 2">CBS 209.92</strain>
    </source>
</reference>
<gene>
    <name evidence="1" type="ORF">BJX66DRAFT_266991</name>
</gene>
<evidence type="ECO:0000313" key="2">
    <source>
        <dbReference type="Proteomes" id="UP001610563"/>
    </source>
</evidence>
<accession>A0ABR4FYI6</accession>
<evidence type="ECO:0000313" key="1">
    <source>
        <dbReference type="EMBL" id="KAL2788037.1"/>
    </source>
</evidence>
<protein>
    <submittedName>
        <fullName evidence="1">Uncharacterized protein</fullName>
    </submittedName>
</protein>
<keyword evidence="2" id="KW-1185">Reference proteome</keyword>
<dbReference type="Proteomes" id="UP001610563">
    <property type="component" value="Unassembled WGS sequence"/>
</dbReference>
<proteinExistence type="predicted"/>
<comment type="caution">
    <text evidence="1">The sequence shown here is derived from an EMBL/GenBank/DDBJ whole genome shotgun (WGS) entry which is preliminary data.</text>
</comment>
<organism evidence="1 2">
    <name type="scientific">Aspergillus keveii</name>
    <dbReference type="NCBI Taxonomy" id="714993"/>
    <lineage>
        <taxon>Eukaryota</taxon>
        <taxon>Fungi</taxon>
        <taxon>Dikarya</taxon>
        <taxon>Ascomycota</taxon>
        <taxon>Pezizomycotina</taxon>
        <taxon>Eurotiomycetes</taxon>
        <taxon>Eurotiomycetidae</taxon>
        <taxon>Eurotiales</taxon>
        <taxon>Aspergillaceae</taxon>
        <taxon>Aspergillus</taxon>
        <taxon>Aspergillus subgen. Nidulantes</taxon>
    </lineage>
</organism>
<name>A0ABR4FYI6_9EURO</name>